<comment type="pathway">
    <text evidence="1">Cofactor biosynthesis; thiamine diphosphate biosynthesis.</text>
</comment>
<protein>
    <submittedName>
        <fullName evidence="4">Thiamine phosphate synthase</fullName>
    </submittedName>
</protein>
<evidence type="ECO:0000313" key="5">
    <source>
        <dbReference type="Proteomes" id="UP000267585"/>
    </source>
</evidence>
<sequence length="213" mass="23756">MNAGQKRKMGSGIYLIIDPSMDEKVLLNKLDICLNERLAAVQIWDNFKDTQDITTLICKICDLCHAKNVPVLINNQWGLLNKTDLDGIHFDIIPEDYEEIKAGVNKSFISGLTCNNDLSWVEWANRNNLDYISFCSVFPSQTANSCEIVHFNTIQKASKHYDLPIYLAGGITANNLGQLKGLNFKGIAVVSGIMGATNPSESINNYLKELNKK</sequence>
<dbReference type="InterPro" id="IPR013785">
    <property type="entry name" value="Aldolase_TIM"/>
</dbReference>
<dbReference type="Gene3D" id="3.20.20.70">
    <property type="entry name" value="Aldolase class I"/>
    <property type="match status" value="1"/>
</dbReference>
<reference evidence="4 5" key="1">
    <citation type="submission" date="2018-11" db="EMBL/GenBank/DDBJ databases">
        <title>Arenibacter aquaticus sp.nov., a marine bacterium isolated from surface seawater in the South China Sea.</title>
        <authorList>
            <person name="Guo J."/>
            <person name="Sun J."/>
        </authorList>
    </citation>
    <scope>NUCLEOTIDE SEQUENCE [LARGE SCALE GENOMIC DNA]</scope>
    <source>
        <strain evidence="4 5">GUO666</strain>
    </source>
</reference>
<dbReference type="Proteomes" id="UP000267585">
    <property type="component" value="Unassembled WGS sequence"/>
</dbReference>
<dbReference type="SUPFAM" id="SSF51391">
    <property type="entry name" value="Thiamin phosphate synthase"/>
    <property type="match status" value="1"/>
</dbReference>
<keyword evidence="2" id="KW-0784">Thiamine biosynthesis</keyword>
<dbReference type="GO" id="GO:0004789">
    <property type="term" value="F:thiamine-phosphate diphosphorylase activity"/>
    <property type="evidence" value="ECO:0007669"/>
    <property type="project" value="TreeGrafter"/>
</dbReference>
<dbReference type="GO" id="GO:0005737">
    <property type="term" value="C:cytoplasm"/>
    <property type="evidence" value="ECO:0007669"/>
    <property type="project" value="TreeGrafter"/>
</dbReference>
<dbReference type="PANTHER" id="PTHR20857:SF23">
    <property type="entry name" value="THIAMINE BIOSYNTHETIC BIFUNCTIONAL ENZYME"/>
    <property type="match status" value="1"/>
</dbReference>
<proteinExistence type="predicted"/>
<evidence type="ECO:0000256" key="1">
    <source>
        <dbReference type="ARBA" id="ARBA00004948"/>
    </source>
</evidence>
<dbReference type="RefSeq" id="WP_126163531.1">
    <property type="nucleotide sequence ID" value="NZ_RQPJ01000021.1"/>
</dbReference>
<evidence type="ECO:0000259" key="3">
    <source>
        <dbReference type="Pfam" id="PF02581"/>
    </source>
</evidence>
<comment type="caution">
    <text evidence="4">The sequence shown here is derived from an EMBL/GenBank/DDBJ whole genome shotgun (WGS) entry which is preliminary data.</text>
</comment>
<accession>A0A430JYH5</accession>
<gene>
    <name evidence="4" type="ORF">EHW67_16705</name>
</gene>
<dbReference type="OrthoDB" id="9810880at2"/>
<evidence type="ECO:0000256" key="2">
    <source>
        <dbReference type="ARBA" id="ARBA00022977"/>
    </source>
</evidence>
<name>A0A430JYH5_9FLAO</name>
<dbReference type="InterPro" id="IPR022998">
    <property type="entry name" value="ThiamineP_synth_TenI"/>
</dbReference>
<dbReference type="CDD" id="cd00564">
    <property type="entry name" value="TMP_TenI"/>
    <property type="match status" value="1"/>
</dbReference>
<dbReference type="EMBL" id="RQPJ01000021">
    <property type="protein sequence ID" value="RTE51847.1"/>
    <property type="molecule type" value="Genomic_DNA"/>
</dbReference>
<dbReference type="GO" id="GO:0009228">
    <property type="term" value="P:thiamine biosynthetic process"/>
    <property type="evidence" value="ECO:0007669"/>
    <property type="project" value="UniProtKB-KW"/>
</dbReference>
<organism evidence="4 5">
    <name type="scientific">Arenibacter aquaticus</name>
    <dbReference type="NCBI Taxonomy" id="2489054"/>
    <lineage>
        <taxon>Bacteria</taxon>
        <taxon>Pseudomonadati</taxon>
        <taxon>Bacteroidota</taxon>
        <taxon>Flavobacteriia</taxon>
        <taxon>Flavobacteriales</taxon>
        <taxon>Flavobacteriaceae</taxon>
        <taxon>Arenibacter</taxon>
    </lineage>
</organism>
<keyword evidence="5" id="KW-1185">Reference proteome</keyword>
<evidence type="ECO:0000313" key="4">
    <source>
        <dbReference type="EMBL" id="RTE51847.1"/>
    </source>
</evidence>
<dbReference type="Pfam" id="PF02581">
    <property type="entry name" value="TMP-TENI"/>
    <property type="match status" value="1"/>
</dbReference>
<dbReference type="PANTHER" id="PTHR20857">
    <property type="entry name" value="THIAMINE-PHOSPHATE PYROPHOSPHORYLASE"/>
    <property type="match status" value="1"/>
</dbReference>
<dbReference type="AlphaFoldDB" id="A0A430JYH5"/>
<feature type="domain" description="Thiamine phosphate synthase/TenI" evidence="3">
    <location>
        <begin position="13"/>
        <end position="193"/>
    </location>
</feature>
<dbReference type="InterPro" id="IPR036206">
    <property type="entry name" value="ThiamineP_synth_sf"/>
</dbReference>